<organism evidence="1 2">
    <name type="scientific">Microcystis aeruginosa NIES-298</name>
    <dbReference type="NCBI Taxonomy" id="449468"/>
    <lineage>
        <taxon>Bacteria</taxon>
        <taxon>Bacillati</taxon>
        <taxon>Cyanobacteriota</taxon>
        <taxon>Cyanophyceae</taxon>
        <taxon>Oscillatoriophycideae</taxon>
        <taxon>Chroococcales</taxon>
        <taxon>Microcystaceae</taxon>
        <taxon>Microcystis</taxon>
    </lineage>
</organism>
<dbReference type="Proteomes" id="UP000236321">
    <property type="component" value="Unassembled WGS sequence"/>
</dbReference>
<gene>
    <name evidence="1" type="ORF">BGM30_12260</name>
</gene>
<protein>
    <submittedName>
        <fullName evidence="1">Uncharacterized protein</fullName>
    </submittedName>
</protein>
<reference evidence="2" key="1">
    <citation type="submission" date="2017-12" db="EMBL/GenBank/DDBJ databases">
        <title>Improved Draft Genome Sequence of Microcystis aeruginosa NIES-298, a Microcystin-Producing Cyanobacterium from Lake Kasumigaura, Japan.</title>
        <authorList>
            <person name="Yamaguchi H."/>
            <person name="Suzuki S."/>
            <person name="Kawachi M."/>
        </authorList>
    </citation>
    <scope>NUCLEOTIDE SEQUENCE [LARGE SCALE GENOMIC DNA]</scope>
    <source>
        <strain evidence="2">NIES-298</strain>
    </source>
</reference>
<dbReference type="AlphaFoldDB" id="A0A2H6BPL6"/>
<proteinExistence type="predicted"/>
<comment type="caution">
    <text evidence="1">The sequence shown here is derived from an EMBL/GenBank/DDBJ whole genome shotgun (WGS) entry which is preliminary data.</text>
</comment>
<accession>A0A2H6BPL6</accession>
<dbReference type="EMBL" id="BEYQ01000003">
    <property type="protein sequence ID" value="GBD52133.1"/>
    <property type="molecule type" value="Genomic_DNA"/>
</dbReference>
<sequence length="67" mass="7395">MTVLSDGTTVPLKTQTDWTQIEAMTEEEIEANALSDTDNPPLTDEELKRFESITTINPIIVKSTACP</sequence>
<evidence type="ECO:0000313" key="1">
    <source>
        <dbReference type="EMBL" id="GBD52133.1"/>
    </source>
</evidence>
<name>A0A2H6BPL6_MICAE</name>
<dbReference type="RefSeq" id="WP_103111752.1">
    <property type="nucleotide sequence ID" value="NZ_BEIU01000006.1"/>
</dbReference>
<evidence type="ECO:0000313" key="2">
    <source>
        <dbReference type="Proteomes" id="UP000236321"/>
    </source>
</evidence>